<gene>
    <name evidence="1" type="ORF">LMJ30_19355</name>
</gene>
<comment type="caution">
    <text evidence="1">The sequence shown here is derived from an EMBL/GenBank/DDBJ whole genome shotgun (WGS) entry which is preliminary data.</text>
</comment>
<dbReference type="Gene3D" id="1.20.5.340">
    <property type="match status" value="1"/>
</dbReference>
<keyword evidence="2" id="KW-1185">Reference proteome</keyword>
<proteinExistence type="predicted"/>
<dbReference type="Proteomes" id="UP001198701">
    <property type="component" value="Unassembled WGS sequence"/>
</dbReference>
<organism evidence="1 2">
    <name type="scientific">Massilia agrisoli</name>
    <dbReference type="NCBI Taxonomy" id="2892444"/>
    <lineage>
        <taxon>Bacteria</taxon>
        <taxon>Pseudomonadati</taxon>
        <taxon>Pseudomonadota</taxon>
        <taxon>Betaproteobacteria</taxon>
        <taxon>Burkholderiales</taxon>
        <taxon>Oxalobacteraceae</taxon>
        <taxon>Telluria group</taxon>
        <taxon>Massilia</taxon>
    </lineage>
</organism>
<accession>A0ABS8IX58</accession>
<sequence length="133" mass="14977">MMNNGVPLDVLKIVERLEGGGVPHEQARVQATVLAEVIGDERRRMDARYLPRGELAHELWPIKSSIEKLDAKVDRLAAESQARDDRLEGKLDRVELKIEKNAAEVKIDILRWAVSLWFLQTGLLAALLFKLAA</sequence>
<dbReference type="EMBL" id="JAJHPV010000021">
    <property type="protein sequence ID" value="MCC6073095.1"/>
    <property type="molecule type" value="Genomic_DNA"/>
</dbReference>
<protein>
    <submittedName>
        <fullName evidence="1">CCDC90 family protein</fullName>
    </submittedName>
</protein>
<evidence type="ECO:0000313" key="2">
    <source>
        <dbReference type="Proteomes" id="UP001198701"/>
    </source>
</evidence>
<reference evidence="1 2" key="1">
    <citation type="submission" date="2021-11" db="EMBL/GenBank/DDBJ databases">
        <authorList>
            <person name="Huq M.A."/>
        </authorList>
    </citation>
    <scope>NUCLEOTIDE SEQUENCE [LARGE SCALE GENOMIC DNA]</scope>
    <source>
        <strain evidence="1 2">MAHUQ-52</strain>
    </source>
</reference>
<evidence type="ECO:0000313" key="1">
    <source>
        <dbReference type="EMBL" id="MCC6073095.1"/>
    </source>
</evidence>
<dbReference type="RefSeq" id="WP_229434214.1">
    <property type="nucleotide sequence ID" value="NZ_JAJHPV010000021.1"/>
</dbReference>
<name>A0ABS8IX58_9BURK</name>